<dbReference type="PROSITE" id="PS50294">
    <property type="entry name" value="WD_REPEATS_REGION"/>
    <property type="match status" value="2"/>
</dbReference>
<evidence type="ECO:0000256" key="2">
    <source>
        <dbReference type="ARBA" id="ARBA00022517"/>
    </source>
</evidence>
<feature type="compositionally biased region" description="Polar residues" evidence="9">
    <location>
        <begin position="938"/>
        <end position="948"/>
    </location>
</feature>
<evidence type="ECO:0000256" key="6">
    <source>
        <dbReference type="ARBA" id="ARBA00023163"/>
    </source>
</evidence>
<feature type="region of interest" description="Disordered" evidence="9">
    <location>
        <begin position="934"/>
        <end position="1006"/>
    </location>
</feature>
<reference evidence="11 12" key="1">
    <citation type="journal article" date="2018" name="Mol. Biol. Evol.">
        <title>Broad Genomic Sampling Reveals a Smut Pathogenic Ancestry of the Fungal Clade Ustilaginomycotina.</title>
        <authorList>
            <person name="Kijpornyongpan T."/>
            <person name="Mondo S.J."/>
            <person name="Barry K."/>
            <person name="Sandor L."/>
            <person name="Lee J."/>
            <person name="Lipzen A."/>
            <person name="Pangilinan J."/>
            <person name="LaButti K."/>
            <person name="Hainaut M."/>
            <person name="Henrissat B."/>
            <person name="Grigoriev I.V."/>
            <person name="Spatafora J.W."/>
            <person name="Aime M.C."/>
        </authorList>
    </citation>
    <scope>NUCLEOTIDE SEQUENCE [LARGE SCALE GENOMIC DNA]</scope>
    <source>
        <strain evidence="11 12">MCA 3882</strain>
    </source>
</reference>
<evidence type="ECO:0000256" key="3">
    <source>
        <dbReference type="ARBA" id="ARBA00022552"/>
    </source>
</evidence>
<feature type="repeat" description="WD" evidence="8">
    <location>
        <begin position="330"/>
        <end position="371"/>
    </location>
</feature>
<dbReference type="SUPFAM" id="SSF50978">
    <property type="entry name" value="WD40 repeat-like"/>
    <property type="match status" value="2"/>
</dbReference>
<evidence type="ECO:0000256" key="5">
    <source>
        <dbReference type="ARBA" id="ARBA00022737"/>
    </source>
</evidence>
<dbReference type="InterPro" id="IPR036322">
    <property type="entry name" value="WD40_repeat_dom_sf"/>
</dbReference>
<dbReference type="GO" id="GO:0032040">
    <property type="term" value="C:small-subunit processome"/>
    <property type="evidence" value="ECO:0007669"/>
    <property type="project" value="InterPro"/>
</dbReference>
<dbReference type="InterPro" id="IPR001680">
    <property type="entry name" value="WD40_rpt"/>
</dbReference>
<keyword evidence="4 8" id="KW-0853">WD repeat</keyword>
<feature type="region of interest" description="Disordered" evidence="9">
    <location>
        <begin position="877"/>
        <end position="910"/>
    </location>
</feature>
<dbReference type="OrthoDB" id="4096at2759"/>
<dbReference type="EMBL" id="KZ819604">
    <property type="protein sequence ID" value="PWN33181.1"/>
    <property type="molecule type" value="Genomic_DNA"/>
</dbReference>
<dbReference type="GeneID" id="37023570"/>
<dbReference type="PANTHER" id="PTHR44215:SF1">
    <property type="entry name" value="WD REPEAT-CONTAINING PROTEIN 75"/>
    <property type="match status" value="1"/>
</dbReference>
<comment type="subcellular location">
    <subcellularLocation>
        <location evidence="1">Nucleus</location>
        <location evidence="1">Nucleolus</location>
    </subcellularLocation>
</comment>
<dbReference type="Pfam" id="PF23869">
    <property type="entry name" value="Beta-prop_WDR75_1st"/>
    <property type="match status" value="1"/>
</dbReference>
<organism evidence="11 12">
    <name type="scientific">Meira miltonrushii</name>
    <dbReference type="NCBI Taxonomy" id="1280837"/>
    <lineage>
        <taxon>Eukaryota</taxon>
        <taxon>Fungi</taxon>
        <taxon>Dikarya</taxon>
        <taxon>Basidiomycota</taxon>
        <taxon>Ustilaginomycotina</taxon>
        <taxon>Exobasidiomycetes</taxon>
        <taxon>Exobasidiales</taxon>
        <taxon>Brachybasidiaceae</taxon>
        <taxon>Meira</taxon>
    </lineage>
</organism>
<evidence type="ECO:0000256" key="9">
    <source>
        <dbReference type="SAM" id="MobiDB-lite"/>
    </source>
</evidence>
<name>A0A316V9Q4_9BASI</name>
<keyword evidence="6" id="KW-0804">Transcription</keyword>
<feature type="compositionally biased region" description="Basic residues" evidence="9">
    <location>
        <begin position="40"/>
        <end position="53"/>
    </location>
</feature>
<keyword evidence="7" id="KW-0539">Nucleus</keyword>
<feature type="compositionally biased region" description="Polar residues" evidence="9">
    <location>
        <begin position="977"/>
        <end position="994"/>
    </location>
</feature>
<keyword evidence="12" id="KW-1185">Reference proteome</keyword>
<sequence length="1006" mass="110158">MGSGRRRSKGGGVEVEREGQQSSAVPQATEQLEVVPATPAKKRERKKSSKRTLKPGNVPWSPIVTGKAGRVPIVFTRDNEFFFVASGSTIRIYSTNSGRLVSTLSSTSSDGSNGTTSSSISQHTATITGLAINPANAAQLISCSLDGTIKVWDFFDGNLMNTISLALPITHMATHDSLKNEVIVAARKPRGEGEKNGKSDKHSGSDNAILFKVNLRYNDRSNMKKSERLGKRSTISDMAISPDGRYLVLVGHYKIHVADLSTSDHNMVKVLTQQALTRVTFHPSNNTFATGHAAGHIRLWYFLASDDEHLFSKMASDNSKKETIAPSTLLHWHSHAVSALRFNDNGAYLLSGGEESTLVLWQLSTQGREYVPRLGGSSILSIATLKGGKDNDRPDQFITAMEDGSVVFISTVNLKPIRILQGVLAGSSHQLRKTIASAKRLQSLPLAVEPRTNNLTLSSGHPSTIQFLNTITDDQVMQLEIVPSNRVSRPGKDPLTQSHVEHICFSHDNVWMATVDVKATGETHLKIWQWSQNANTYVLNTRVDEPHGLDNEVLAMSFSPQSYGLTKRGPRGTLQDAPLLVTLGSKQGKCRSWKCTSREVKRKVETYWYARSIFDHRGLPAEAMAWSADGSLLAIVHGASITVWEPDSNALVHVFALPGISDEIPSTGKQACISFAGKGGRYIASLVGGQLTFFDVVLGQMKESFAIEEPVKGLFALDSQKEEGDLAVITSNAQKAQVRVYSFELARKVTLTKFDSLPFGIRQVIEADSKYNNGLFALFALTTSFDVVRIGRELESLRRKEQKANALRKINVRRRTIFDELLGKQQDAVNTIAPQQKEVETSRASDASTLFDMPSHLLPPPHLLFEPFMKFMLPARKEEDDESDVEEADSEMEEVEIDGDITAPVSVAQPTNTASRLARLAEFNMDGVTEAFARMGTKTESNGTSTIKVNGHKKSNGELTPAPHPSPRKEKAKKGRSSNAADVSLTSNTGSSPLDLSKRKRKNSNT</sequence>
<evidence type="ECO:0000256" key="8">
    <source>
        <dbReference type="PROSITE-ProRule" id="PRU00221"/>
    </source>
</evidence>
<dbReference type="RefSeq" id="XP_025353483.1">
    <property type="nucleotide sequence ID" value="XM_025501789.1"/>
</dbReference>
<dbReference type="SMART" id="SM00320">
    <property type="entry name" value="WD40"/>
    <property type="match status" value="7"/>
</dbReference>
<feature type="region of interest" description="Disordered" evidence="9">
    <location>
        <begin position="1"/>
        <end position="60"/>
    </location>
</feature>
<dbReference type="InterPro" id="IPR015943">
    <property type="entry name" value="WD40/YVTN_repeat-like_dom_sf"/>
</dbReference>
<gene>
    <name evidence="11" type="ORF">FA14DRAFT_190357</name>
</gene>
<dbReference type="Gene3D" id="2.130.10.10">
    <property type="entry name" value="YVTN repeat-like/Quinoprotein amine dehydrogenase"/>
    <property type="match status" value="3"/>
</dbReference>
<keyword evidence="5" id="KW-0677">Repeat</keyword>
<dbReference type="InterPro" id="IPR053826">
    <property type="entry name" value="WDR75"/>
</dbReference>
<evidence type="ECO:0000313" key="12">
    <source>
        <dbReference type="Proteomes" id="UP000245771"/>
    </source>
</evidence>
<dbReference type="STRING" id="1280837.A0A316V9Q4"/>
<feature type="compositionally biased region" description="Polar residues" evidence="9">
    <location>
        <begin position="20"/>
        <end position="30"/>
    </location>
</feature>
<evidence type="ECO:0000256" key="7">
    <source>
        <dbReference type="ARBA" id="ARBA00023242"/>
    </source>
</evidence>
<protein>
    <submittedName>
        <fullName evidence="11">WD40 repeat-like protein</fullName>
    </submittedName>
</protein>
<dbReference type="GO" id="GO:0045943">
    <property type="term" value="P:positive regulation of transcription by RNA polymerase I"/>
    <property type="evidence" value="ECO:0007669"/>
    <property type="project" value="InterPro"/>
</dbReference>
<accession>A0A316V9Q4</accession>
<dbReference type="GO" id="GO:0006364">
    <property type="term" value="P:rRNA processing"/>
    <property type="evidence" value="ECO:0007669"/>
    <property type="project" value="UniProtKB-KW"/>
</dbReference>
<feature type="compositionally biased region" description="Acidic residues" evidence="9">
    <location>
        <begin position="879"/>
        <end position="899"/>
    </location>
</feature>
<keyword evidence="3" id="KW-0698">rRNA processing</keyword>
<keyword evidence="2" id="KW-0690">Ribosome biogenesis</keyword>
<feature type="repeat" description="WD" evidence="8">
    <location>
        <begin position="120"/>
        <end position="162"/>
    </location>
</feature>
<dbReference type="PANTHER" id="PTHR44215">
    <property type="entry name" value="WD REPEAT-CONTAINING PROTEIN 75"/>
    <property type="match status" value="1"/>
</dbReference>
<dbReference type="GO" id="GO:2000234">
    <property type="term" value="P:positive regulation of rRNA processing"/>
    <property type="evidence" value="ECO:0007669"/>
    <property type="project" value="TreeGrafter"/>
</dbReference>
<feature type="domain" description="WD repeat-containing protein 75 second beta-propeller" evidence="10">
    <location>
        <begin position="446"/>
        <end position="659"/>
    </location>
</feature>
<dbReference type="AlphaFoldDB" id="A0A316V9Q4"/>
<evidence type="ECO:0000256" key="1">
    <source>
        <dbReference type="ARBA" id="ARBA00004604"/>
    </source>
</evidence>
<dbReference type="PROSITE" id="PS50082">
    <property type="entry name" value="WD_REPEATS_2"/>
    <property type="match status" value="2"/>
</dbReference>
<proteinExistence type="predicted"/>
<dbReference type="InterPro" id="IPR057644">
    <property type="entry name" value="Beta-prop_WDR75_2nd"/>
</dbReference>
<evidence type="ECO:0000259" key="10">
    <source>
        <dbReference type="Pfam" id="PF23769"/>
    </source>
</evidence>
<dbReference type="Pfam" id="PF23769">
    <property type="entry name" value="Beta-prop_WDR75_2nd"/>
    <property type="match status" value="1"/>
</dbReference>
<dbReference type="InParanoid" id="A0A316V9Q4"/>
<evidence type="ECO:0000313" key="11">
    <source>
        <dbReference type="EMBL" id="PWN33181.1"/>
    </source>
</evidence>
<dbReference type="FunCoup" id="A0A316V9Q4">
    <property type="interactions" value="529"/>
</dbReference>
<dbReference type="GO" id="GO:0003723">
    <property type="term" value="F:RNA binding"/>
    <property type="evidence" value="ECO:0007669"/>
    <property type="project" value="InterPro"/>
</dbReference>
<dbReference type="Proteomes" id="UP000245771">
    <property type="component" value="Unassembled WGS sequence"/>
</dbReference>
<evidence type="ECO:0000256" key="4">
    <source>
        <dbReference type="ARBA" id="ARBA00022574"/>
    </source>
</evidence>